<dbReference type="GO" id="GO:0005507">
    <property type="term" value="F:copper ion binding"/>
    <property type="evidence" value="ECO:0007669"/>
    <property type="project" value="InterPro"/>
</dbReference>
<evidence type="ECO:0000256" key="3">
    <source>
        <dbReference type="ARBA" id="ARBA00023015"/>
    </source>
</evidence>
<evidence type="ECO:0000256" key="6">
    <source>
        <dbReference type="SAM" id="Coils"/>
    </source>
</evidence>
<comment type="caution">
    <text evidence="8">The sequence shown here is derived from an EMBL/GenBank/DDBJ whole genome shotgun (WGS) entry which is preliminary data.</text>
</comment>
<dbReference type="PROSITE" id="PS00552">
    <property type="entry name" value="HTH_MERR_1"/>
    <property type="match status" value="1"/>
</dbReference>
<protein>
    <submittedName>
        <fullName evidence="8">Cu(I)-responsive transcriptional regulator</fullName>
    </submittedName>
</protein>
<keyword evidence="4" id="KW-0238">DNA-binding</keyword>
<dbReference type="Pfam" id="PF09278">
    <property type="entry name" value="MerR-DNA-bind"/>
    <property type="match status" value="1"/>
</dbReference>
<dbReference type="GO" id="GO:0003700">
    <property type="term" value="F:DNA-binding transcription factor activity"/>
    <property type="evidence" value="ECO:0007669"/>
    <property type="project" value="InterPro"/>
</dbReference>
<dbReference type="PANTHER" id="PTHR30204">
    <property type="entry name" value="REDOX-CYCLING DRUG-SENSING TRANSCRIPTIONAL ACTIVATOR SOXR"/>
    <property type="match status" value="1"/>
</dbReference>
<evidence type="ECO:0000313" key="9">
    <source>
        <dbReference type="Proteomes" id="UP000481421"/>
    </source>
</evidence>
<evidence type="ECO:0000256" key="5">
    <source>
        <dbReference type="ARBA" id="ARBA00023163"/>
    </source>
</evidence>
<dbReference type="Pfam" id="PF00376">
    <property type="entry name" value="MerR"/>
    <property type="match status" value="1"/>
</dbReference>
<dbReference type="PROSITE" id="PS50937">
    <property type="entry name" value="HTH_MERR_2"/>
    <property type="match status" value="1"/>
</dbReference>
<dbReference type="NCBIfam" id="TIGR02044">
    <property type="entry name" value="CueR"/>
    <property type="match status" value="1"/>
</dbReference>
<evidence type="ECO:0000256" key="4">
    <source>
        <dbReference type="ARBA" id="ARBA00023125"/>
    </source>
</evidence>
<reference evidence="8 9" key="1">
    <citation type="submission" date="2020-02" db="EMBL/GenBank/DDBJ databases">
        <title>Rhodobacter algicola sp. nov., isolated from microalga culture.</title>
        <authorList>
            <person name="Park C.-Y."/>
        </authorList>
    </citation>
    <scope>NUCLEOTIDE SEQUENCE [LARGE SCALE GENOMIC DNA]</scope>
    <source>
        <strain evidence="8 9">ETT8</strain>
    </source>
</reference>
<dbReference type="GO" id="GO:0003677">
    <property type="term" value="F:DNA binding"/>
    <property type="evidence" value="ECO:0007669"/>
    <property type="project" value="UniProtKB-KW"/>
</dbReference>
<feature type="coiled-coil region" evidence="6">
    <location>
        <begin position="81"/>
        <end position="108"/>
    </location>
</feature>
<keyword evidence="2" id="KW-0963">Cytoplasm</keyword>
<dbReference type="InterPro" id="IPR047057">
    <property type="entry name" value="MerR_fam"/>
</dbReference>
<keyword evidence="6" id="KW-0175">Coiled coil</keyword>
<accession>A0A6B3RI04</accession>
<dbReference type="InterPro" id="IPR011789">
    <property type="entry name" value="CueR"/>
</dbReference>
<dbReference type="SMART" id="SM00422">
    <property type="entry name" value="HTH_MERR"/>
    <property type="match status" value="1"/>
</dbReference>
<dbReference type="EMBL" id="JAAIKE010000001">
    <property type="protein sequence ID" value="NEX45620.1"/>
    <property type="molecule type" value="Genomic_DNA"/>
</dbReference>
<gene>
    <name evidence="8" type="primary">cueR</name>
    <name evidence="8" type="ORF">G3572_05345</name>
</gene>
<dbReference type="InterPro" id="IPR015358">
    <property type="entry name" value="Tscrpt_reg_MerR_DNA-bd"/>
</dbReference>
<evidence type="ECO:0000256" key="1">
    <source>
        <dbReference type="ARBA" id="ARBA00004496"/>
    </source>
</evidence>
<dbReference type="InterPro" id="IPR000551">
    <property type="entry name" value="MerR-type_HTH_dom"/>
</dbReference>
<dbReference type="InterPro" id="IPR009061">
    <property type="entry name" value="DNA-bd_dom_put_sf"/>
</dbReference>
<dbReference type="GO" id="GO:0045893">
    <property type="term" value="P:positive regulation of DNA-templated transcription"/>
    <property type="evidence" value="ECO:0007669"/>
    <property type="project" value="InterPro"/>
</dbReference>
<sequence length="145" mass="15907">MNIGEAAKGSGVSAKMIRYYEQTGLIPSAGRSAAGYRTYTETDVRMLRFIRRARDLGFQVEAIGELLALWRDRSRHSADVKQLAQAQIEGLRRRIAEMESMVATLEHLAEGCAGDDRPDCPILADLEADQSLVVPACHAGAGFNR</sequence>
<dbReference type="RefSeq" id="WP_164609594.1">
    <property type="nucleotide sequence ID" value="NZ_JAAIKE010000001.1"/>
</dbReference>
<comment type="subcellular location">
    <subcellularLocation>
        <location evidence="1">Cytoplasm</location>
    </subcellularLocation>
</comment>
<dbReference type="Proteomes" id="UP000481421">
    <property type="component" value="Unassembled WGS sequence"/>
</dbReference>
<feature type="domain" description="HTH merR-type" evidence="7">
    <location>
        <begin position="1"/>
        <end position="69"/>
    </location>
</feature>
<evidence type="ECO:0000259" key="7">
    <source>
        <dbReference type="PROSITE" id="PS50937"/>
    </source>
</evidence>
<evidence type="ECO:0000313" key="8">
    <source>
        <dbReference type="EMBL" id="NEX45620.1"/>
    </source>
</evidence>
<proteinExistence type="predicted"/>
<dbReference type="CDD" id="cd01108">
    <property type="entry name" value="HTH_CueR"/>
    <property type="match status" value="1"/>
</dbReference>
<dbReference type="AlphaFoldDB" id="A0A6B3RI04"/>
<evidence type="ECO:0000256" key="2">
    <source>
        <dbReference type="ARBA" id="ARBA00022490"/>
    </source>
</evidence>
<keyword evidence="9" id="KW-1185">Reference proteome</keyword>
<organism evidence="8 9">
    <name type="scientific">Pseudotabrizicola algicola</name>
    <dbReference type="NCBI Taxonomy" id="2709381"/>
    <lineage>
        <taxon>Bacteria</taxon>
        <taxon>Pseudomonadati</taxon>
        <taxon>Pseudomonadota</taxon>
        <taxon>Alphaproteobacteria</taxon>
        <taxon>Rhodobacterales</taxon>
        <taxon>Paracoccaceae</taxon>
        <taxon>Pseudotabrizicola</taxon>
    </lineage>
</organism>
<dbReference type="SUPFAM" id="SSF46955">
    <property type="entry name" value="Putative DNA-binding domain"/>
    <property type="match status" value="1"/>
</dbReference>
<keyword evidence="5" id="KW-0804">Transcription</keyword>
<dbReference type="Gene3D" id="1.10.1660.10">
    <property type="match status" value="1"/>
</dbReference>
<dbReference type="PANTHER" id="PTHR30204:SF94">
    <property type="entry name" value="HEAVY METAL-DEPENDENT TRANSCRIPTIONAL REGULATOR HI_0293-RELATED"/>
    <property type="match status" value="1"/>
</dbReference>
<keyword evidence="3" id="KW-0805">Transcription regulation</keyword>
<dbReference type="PRINTS" id="PR00040">
    <property type="entry name" value="HTHMERR"/>
</dbReference>
<dbReference type="GO" id="GO:0005737">
    <property type="term" value="C:cytoplasm"/>
    <property type="evidence" value="ECO:0007669"/>
    <property type="project" value="UniProtKB-SubCell"/>
</dbReference>
<name>A0A6B3RI04_9RHOB</name>